<comment type="caution">
    <text evidence="1">The sequence shown here is derived from an EMBL/GenBank/DDBJ whole genome shotgun (WGS) entry which is preliminary data.</text>
</comment>
<proteinExistence type="predicted"/>
<reference evidence="1" key="1">
    <citation type="submission" date="2021-01" db="EMBL/GenBank/DDBJ databases">
        <authorList>
            <consortium name="Genoscope - CEA"/>
            <person name="William W."/>
        </authorList>
    </citation>
    <scope>NUCLEOTIDE SEQUENCE</scope>
</reference>
<evidence type="ECO:0000313" key="1">
    <source>
        <dbReference type="EMBL" id="CAD8200942.1"/>
    </source>
</evidence>
<organism evidence="1 2">
    <name type="scientific">Paramecium octaurelia</name>
    <dbReference type="NCBI Taxonomy" id="43137"/>
    <lineage>
        <taxon>Eukaryota</taxon>
        <taxon>Sar</taxon>
        <taxon>Alveolata</taxon>
        <taxon>Ciliophora</taxon>
        <taxon>Intramacronucleata</taxon>
        <taxon>Oligohymenophorea</taxon>
        <taxon>Peniculida</taxon>
        <taxon>Parameciidae</taxon>
        <taxon>Paramecium</taxon>
    </lineage>
</organism>
<accession>A0A8S1XKA6</accession>
<dbReference type="Proteomes" id="UP000683925">
    <property type="component" value="Unassembled WGS sequence"/>
</dbReference>
<sequence>MNKLKFQYKSEYSIKNSQLEINIYFGLKFVLLRQQLKENRLSIALNEMFVMENDLQMISIKLYPQQIVNQITQLIFGDIGEMILLAEQGLRQEDLSQYSDKVGLQVDE</sequence>
<protein>
    <submittedName>
        <fullName evidence="1">Uncharacterized protein</fullName>
    </submittedName>
</protein>
<gene>
    <name evidence="1" type="ORF">POCTA_138.1.T1230064</name>
</gene>
<evidence type="ECO:0000313" key="2">
    <source>
        <dbReference type="Proteomes" id="UP000683925"/>
    </source>
</evidence>
<keyword evidence="2" id="KW-1185">Reference proteome</keyword>
<name>A0A8S1XKA6_PAROT</name>
<dbReference type="EMBL" id="CAJJDP010000123">
    <property type="protein sequence ID" value="CAD8200942.1"/>
    <property type="molecule type" value="Genomic_DNA"/>
</dbReference>
<dbReference type="AlphaFoldDB" id="A0A8S1XKA6"/>